<keyword evidence="4" id="KW-1185">Reference proteome</keyword>
<reference evidence="3 4" key="1">
    <citation type="journal article" date="2014" name="Genome Announc.">
        <title>Complete Genome Sequence of Mycoplasma ovis Strain Michigan, a Hemoplasma of Sheep with Two Distinct 16S rRNA Genes.</title>
        <authorList>
            <person name="Deshuillers P.L."/>
            <person name="Santos A.P."/>
            <person name="do Nascimento N.C."/>
            <person name="Hampel J.A."/>
            <person name="Bergin I.L."/>
            <person name="Dyson M.C."/>
            <person name="Messick J.B."/>
        </authorList>
    </citation>
    <scope>NUCLEOTIDE SEQUENCE [LARGE SCALE GENOMIC DNA]</scope>
    <source>
        <strain evidence="3 4">Michigan</strain>
    </source>
</reference>
<feature type="compositionally biased region" description="Polar residues" evidence="1">
    <location>
        <begin position="90"/>
        <end position="113"/>
    </location>
</feature>
<feature type="chain" id="PRO_5047356747" evidence="2">
    <location>
        <begin position="23"/>
        <end position="320"/>
    </location>
</feature>
<evidence type="ECO:0000313" key="4">
    <source>
        <dbReference type="Proteomes" id="UP000018745"/>
    </source>
</evidence>
<feature type="compositionally biased region" description="Polar residues" evidence="1">
    <location>
        <begin position="63"/>
        <end position="73"/>
    </location>
</feature>
<dbReference type="Proteomes" id="UP000018745">
    <property type="component" value="Chromosome"/>
</dbReference>
<evidence type="ECO:0000256" key="2">
    <source>
        <dbReference type="SAM" id="SignalP"/>
    </source>
</evidence>
<organism evidence="3 4">
    <name type="scientific">Mycoplasma ovis str. Michigan</name>
    <dbReference type="NCBI Taxonomy" id="1415773"/>
    <lineage>
        <taxon>Bacteria</taxon>
        <taxon>Bacillati</taxon>
        <taxon>Mycoplasmatota</taxon>
        <taxon>Mollicutes</taxon>
        <taxon>Mycoplasmataceae</taxon>
        <taxon>Mycoplasma</taxon>
    </lineage>
</organism>
<feature type="compositionally biased region" description="Low complexity" evidence="1">
    <location>
        <begin position="137"/>
        <end position="148"/>
    </location>
</feature>
<accession>A0ABM5P2C5</accession>
<gene>
    <name evidence="3" type="ORF">OVS_04185</name>
</gene>
<evidence type="ECO:0000313" key="3">
    <source>
        <dbReference type="EMBL" id="AHC40564.1"/>
    </source>
</evidence>
<feature type="compositionally biased region" description="Basic and acidic residues" evidence="1">
    <location>
        <begin position="80"/>
        <end position="89"/>
    </location>
</feature>
<protein>
    <submittedName>
        <fullName evidence="3">Uncharacterized protein</fullName>
    </submittedName>
</protein>
<feature type="region of interest" description="Disordered" evidence="1">
    <location>
        <begin position="63"/>
        <end position="152"/>
    </location>
</feature>
<evidence type="ECO:0000256" key="1">
    <source>
        <dbReference type="SAM" id="MobiDB-lite"/>
    </source>
</evidence>
<dbReference type="EMBL" id="CP006935">
    <property type="protein sequence ID" value="AHC40564.1"/>
    <property type="molecule type" value="Genomic_DNA"/>
</dbReference>
<dbReference type="RefSeq" id="WP_024071593.1">
    <property type="nucleotide sequence ID" value="NC_023062.1"/>
</dbReference>
<name>A0ABM5P2C5_9MOLU</name>
<feature type="signal peptide" evidence="2">
    <location>
        <begin position="1"/>
        <end position="22"/>
    </location>
</feature>
<proteinExistence type="predicted"/>
<sequence>MLLAHKLLILGGGIFATSAVSTAVVLTRPSSSVTAQTSIDNAGVTVSSEGSVRVVANVSNLEVSQQPTTQKESPSPVVEETSKAEEQKDQPLTPQQPALTASLAVSTISSGSDTGVEGEATNKGLEISGVKTDSTQSHSSGRTLSHSSPAPIVKRVEEGPKLGISRQPAQVTSTSTTQQLSIDALEAVKYKERTENPDLCRNILTSTKDSSSVKACRVSKDSIDLEFMYYQPQIGEMPIRIKDMRFTHSSLVINLTKSDYWGMNNHWMDISQATDMFTGKGLMNPSDMGTQSFTDKQCQLEITGGTGTQKIWKITKKAGV</sequence>
<keyword evidence="2" id="KW-0732">Signal</keyword>